<protein>
    <recommendedName>
        <fullName evidence="6">Methylamine utilisation protein MauE domain-containing protein</fullName>
    </recommendedName>
</protein>
<keyword evidence="2 5" id="KW-0812">Transmembrane</keyword>
<comment type="subcellular location">
    <subcellularLocation>
        <location evidence="1">Membrane</location>
        <topology evidence="1">Multi-pass membrane protein</topology>
    </subcellularLocation>
</comment>
<feature type="transmembrane region" description="Helical" evidence="5">
    <location>
        <begin position="72"/>
        <end position="88"/>
    </location>
</feature>
<evidence type="ECO:0000259" key="6">
    <source>
        <dbReference type="Pfam" id="PF07291"/>
    </source>
</evidence>
<keyword evidence="4 5" id="KW-0472">Membrane</keyword>
<sequence length="128" mass="14345">MRTFSRWLLAAAMVFAGISHLFWARKEFQAQVPDFAVERTGLDKDAVVVASGVVEVMFGAALVALPGSRRRVGALLAFFFAAIFPGNVEQFTRGRDGFGLDTDAKRLVRLFFQPLLVCWAWWCTRDGR</sequence>
<reference evidence="7 8" key="1">
    <citation type="submission" date="2023-10" db="EMBL/GenBank/DDBJ databases">
        <title>Microbacterium xanthum sp. nov., isolated from seaweed.</title>
        <authorList>
            <person name="Lee S.D."/>
        </authorList>
    </citation>
    <scope>NUCLEOTIDE SEQUENCE [LARGE SCALE GENOMIC DNA]</scope>
    <source>
        <strain evidence="7 8">KCTC 19124</strain>
    </source>
</reference>
<dbReference type="PANTHER" id="PTHR36974:SF1">
    <property type="entry name" value="DOXX FAMILY MEMBRANE PROTEIN"/>
    <property type="match status" value="1"/>
</dbReference>
<comment type="caution">
    <text evidence="7">The sequence shown here is derived from an EMBL/GenBank/DDBJ whole genome shotgun (WGS) entry which is preliminary data.</text>
</comment>
<evidence type="ECO:0000313" key="7">
    <source>
        <dbReference type="EMBL" id="MDZ8162948.1"/>
    </source>
</evidence>
<evidence type="ECO:0000313" key="8">
    <source>
        <dbReference type="Proteomes" id="UP001291912"/>
    </source>
</evidence>
<evidence type="ECO:0000256" key="5">
    <source>
        <dbReference type="SAM" id="Phobius"/>
    </source>
</evidence>
<feature type="transmembrane region" description="Helical" evidence="5">
    <location>
        <begin position="48"/>
        <end position="65"/>
    </location>
</feature>
<dbReference type="RefSeq" id="WP_194422706.1">
    <property type="nucleotide sequence ID" value="NZ_BAAAPT010000001.1"/>
</dbReference>
<accession>A0ABU5NA34</accession>
<keyword evidence="8" id="KW-1185">Reference proteome</keyword>
<evidence type="ECO:0000256" key="3">
    <source>
        <dbReference type="ARBA" id="ARBA00022989"/>
    </source>
</evidence>
<dbReference type="InterPro" id="IPR009908">
    <property type="entry name" value="Methylamine_util_MauE"/>
</dbReference>
<dbReference type="PANTHER" id="PTHR36974">
    <property type="entry name" value="MEMBRANE PROTEIN-RELATED"/>
    <property type="match status" value="1"/>
</dbReference>
<proteinExistence type="predicted"/>
<organism evidence="7 8">
    <name type="scientific">Microbacterium aquimaris</name>
    <dbReference type="NCBI Taxonomy" id="459816"/>
    <lineage>
        <taxon>Bacteria</taxon>
        <taxon>Bacillati</taxon>
        <taxon>Actinomycetota</taxon>
        <taxon>Actinomycetes</taxon>
        <taxon>Micrococcales</taxon>
        <taxon>Microbacteriaceae</taxon>
        <taxon>Microbacterium</taxon>
    </lineage>
</organism>
<dbReference type="EMBL" id="JAWJYN010000003">
    <property type="protein sequence ID" value="MDZ8162948.1"/>
    <property type="molecule type" value="Genomic_DNA"/>
</dbReference>
<name>A0ABU5NA34_9MICO</name>
<feature type="domain" description="Methylamine utilisation protein MauE" evidence="6">
    <location>
        <begin position="4"/>
        <end position="84"/>
    </location>
</feature>
<evidence type="ECO:0000256" key="4">
    <source>
        <dbReference type="ARBA" id="ARBA00023136"/>
    </source>
</evidence>
<evidence type="ECO:0000256" key="1">
    <source>
        <dbReference type="ARBA" id="ARBA00004141"/>
    </source>
</evidence>
<dbReference type="Pfam" id="PF07291">
    <property type="entry name" value="MauE"/>
    <property type="match status" value="1"/>
</dbReference>
<dbReference type="Proteomes" id="UP001291912">
    <property type="component" value="Unassembled WGS sequence"/>
</dbReference>
<feature type="transmembrane region" description="Helical" evidence="5">
    <location>
        <begin position="108"/>
        <end position="124"/>
    </location>
</feature>
<evidence type="ECO:0000256" key="2">
    <source>
        <dbReference type="ARBA" id="ARBA00022692"/>
    </source>
</evidence>
<gene>
    <name evidence="7" type="ORF">R2Q92_14030</name>
</gene>
<keyword evidence="3 5" id="KW-1133">Transmembrane helix</keyword>